<dbReference type="InterPro" id="IPR001353">
    <property type="entry name" value="Proteasome_sua/b"/>
</dbReference>
<sequence>MDNQKEAKQTGTTTVGLVCKDGIVLASDRRATMGYLIASKDIDKVYQVSDRIAMTIAGGVGDAQTLIRWMTAELKLYELKNEKPATVEAAATLLANILTQYKFYPFFVQLLIGGMDERPRLFSVDMLGGVTEEKLTSTGSGSPIAYGVLEELYREDKDITTNLTIAAKAVSAAMKRDAASGERVDLTMVTKSGFKRLTKDEVSKLLNA</sequence>
<dbReference type="Proteomes" id="UP000789941">
    <property type="component" value="Unassembled WGS sequence"/>
</dbReference>
<feature type="propeptide" id="PRO_5023288484" description="Removed in mature form; by autocatalysis" evidence="9">
    <location>
        <begin position="1"/>
        <end position="11"/>
    </location>
</feature>
<evidence type="ECO:0000313" key="12">
    <source>
        <dbReference type="Proteomes" id="UP000789941"/>
    </source>
</evidence>
<comment type="similarity">
    <text evidence="9">Belongs to the peptidase T1B family.</text>
</comment>
<dbReference type="Pfam" id="PF00227">
    <property type="entry name" value="Proteasome"/>
    <property type="match status" value="1"/>
</dbReference>
<keyword evidence="4 9" id="KW-0888">Threonine protease</keyword>
<dbReference type="NCBIfam" id="TIGR03634">
    <property type="entry name" value="arc_protsome_B"/>
    <property type="match status" value="1"/>
</dbReference>
<dbReference type="PANTHER" id="PTHR32194">
    <property type="entry name" value="METALLOPROTEASE TLDD"/>
    <property type="match status" value="1"/>
</dbReference>
<evidence type="ECO:0000256" key="2">
    <source>
        <dbReference type="ARBA" id="ARBA00022490"/>
    </source>
</evidence>
<dbReference type="PROSITE" id="PS00854">
    <property type="entry name" value="PROTEASOME_BETA_1"/>
    <property type="match status" value="1"/>
</dbReference>
<dbReference type="GO" id="GO:0019774">
    <property type="term" value="C:proteasome core complex, beta-subunit complex"/>
    <property type="evidence" value="ECO:0007669"/>
    <property type="project" value="UniProtKB-UniRule"/>
</dbReference>
<feature type="active site" description="Nucleophile" evidence="9 10">
    <location>
        <position position="12"/>
    </location>
</feature>
<evidence type="ECO:0000313" key="11">
    <source>
        <dbReference type="EMBL" id="VVC02921.1"/>
    </source>
</evidence>
<dbReference type="SUPFAM" id="SSF56235">
    <property type="entry name" value="N-terminal nucleophile aminohydrolases (Ntn hydrolases)"/>
    <property type="match status" value="1"/>
</dbReference>
<gene>
    <name evidence="9 11" type="primary">psmB</name>
    <name evidence="11" type="ORF">LFW2832_01313</name>
</gene>
<organism evidence="11 12">
    <name type="scientific">Candidatus Bilamarchaeum dharawalense</name>
    <dbReference type="NCBI Taxonomy" id="2885759"/>
    <lineage>
        <taxon>Archaea</taxon>
        <taxon>Candidatus Micrarchaeota</taxon>
        <taxon>Candidatus Micrarchaeia</taxon>
        <taxon>Candidatus Anstonellales</taxon>
        <taxon>Candidatus Bilamarchaeaceae</taxon>
        <taxon>Candidatus Bilamarchaeum</taxon>
    </lineage>
</organism>
<keyword evidence="6 9" id="KW-0068">Autocatalytic cleavage</keyword>
<feature type="chain" id="PRO_5023288483" description="Proteasome subunit beta" evidence="9">
    <location>
        <begin position="12"/>
        <end position="208"/>
    </location>
</feature>
<dbReference type="HAMAP" id="MF_02113_A">
    <property type="entry name" value="Proteasome_B_A"/>
    <property type="match status" value="1"/>
</dbReference>
<dbReference type="AlphaFoldDB" id="A0A5E4LN24"/>
<dbReference type="PANTHER" id="PTHR32194:SF0">
    <property type="entry name" value="ATP-DEPENDENT PROTEASE SUBUNIT HSLV"/>
    <property type="match status" value="1"/>
</dbReference>
<evidence type="ECO:0000256" key="3">
    <source>
        <dbReference type="ARBA" id="ARBA00022670"/>
    </source>
</evidence>
<dbReference type="PROSITE" id="PS51476">
    <property type="entry name" value="PROTEASOME_BETA_2"/>
    <property type="match status" value="1"/>
</dbReference>
<comment type="activity regulation">
    <text evidence="9">The formation of the proteasomal ATPase PAN-20S proteasome complex, via the docking of the C-termini of PAN into the intersubunit pockets in the alpha-rings, triggers opening of the gate for substrate entry. Interconversion between the open-gate and close-gate conformations leads to a dynamic regulation of the 20S proteasome proteolysis activity.</text>
</comment>
<dbReference type="InterPro" id="IPR029055">
    <property type="entry name" value="Ntn_hydrolases_N"/>
</dbReference>
<dbReference type="PRINTS" id="PR00141">
    <property type="entry name" value="PROTEASOME"/>
</dbReference>
<protein>
    <recommendedName>
        <fullName evidence="9">Proteasome subunit beta</fullName>
        <ecNumber evidence="9">3.4.25.1</ecNumber>
    </recommendedName>
    <alternativeName>
        <fullName evidence="9">20S proteasome beta subunit</fullName>
    </alternativeName>
    <alternativeName>
        <fullName evidence="9">Proteasome core protein PsmB</fullName>
    </alternativeName>
</protein>
<accession>A0A5E4LN24</accession>
<proteinExistence type="inferred from homology"/>
<keyword evidence="5 9" id="KW-0378">Hydrolase</keyword>
<dbReference type="InterPro" id="IPR019983">
    <property type="entry name" value="Pept_T1A_Psome_bsu_arc"/>
</dbReference>
<evidence type="ECO:0000256" key="8">
    <source>
        <dbReference type="ARBA" id="ARBA00023145"/>
    </source>
</evidence>
<comment type="caution">
    <text evidence="11">The sequence shown here is derived from an EMBL/GenBank/DDBJ whole genome shotgun (WGS) entry which is preliminary data.</text>
</comment>
<evidence type="ECO:0000256" key="9">
    <source>
        <dbReference type="HAMAP-Rule" id="MF_02113"/>
    </source>
</evidence>
<dbReference type="InterPro" id="IPR000243">
    <property type="entry name" value="Pept_T1A_subB"/>
</dbReference>
<dbReference type="GO" id="GO:0004298">
    <property type="term" value="F:threonine-type endopeptidase activity"/>
    <property type="evidence" value="ECO:0007669"/>
    <property type="project" value="UniProtKB-UniRule"/>
</dbReference>
<dbReference type="GO" id="GO:0010498">
    <property type="term" value="P:proteasomal protein catabolic process"/>
    <property type="evidence" value="ECO:0007669"/>
    <property type="project" value="UniProtKB-UniRule"/>
</dbReference>
<keyword evidence="7 9" id="KW-0647">Proteasome</keyword>
<evidence type="ECO:0000256" key="10">
    <source>
        <dbReference type="PIRSR" id="PIRSR600243-1"/>
    </source>
</evidence>
<keyword evidence="3 9" id="KW-0645">Protease</keyword>
<evidence type="ECO:0000256" key="5">
    <source>
        <dbReference type="ARBA" id="ARBA00022801"/>
    </source>
</evidence>
<dbReference type="GO" id="GO:0005737">
    <property type="term" value="C:cytoplasm"/>
    <property type="evidence" value="ECO:0007669"/>
    <property type="project" value="UniProtKB-SubCell"/>
</dbReference>
<evidence type="ECO:0000256" key="4">
    <source>
        <dbReference type="ARBA" id="ARBA00022698"/>
    </source>
</evidence>
<evidence type="ECO:0000256" key="1">
    <source>
        <dbReference type="ARBA" id="ARBA00001198"/>
    </source>
</evidence>
<keyword evidence="8 9" id="KW-0865">Zymogen</keyword>
<dbReference type="FunFam" id="3.60.20.10:FF:000049">
    <property type="entry name" value="Proteasome subunit beta"/>
    <property type="match status" value="1"/>
</dbReference>
<dbReference type="EMBL" id="CABMJJ010000003">
    <property type="protein sequence ID" value="VVC02921.1"/>
    <property type="molecule type" value="Genomic_DNA"/>
</dbReference>
<evidence type="ECO:0000256" key="6">
    <source>
        <dbReference type="ARBA" id="ARBA00022813"/>
    </source>
</evidence>
<dbReference type="InterPro" id="IPR016050">
    <property type="entry name" value="Proteasome_bsu_CS"/>
</dbReference>
<keyword evidence="2 9" id="KW-0963">Cytoplasm</keyword>
<evidence type="ECO:0000256" key="7">
    <source>
        <dbReference type="ARBA" id="ARBA00022942"/>
    </source>
</evidence>
<comment type="function">
    <text evidence="9">Component of the proteasome core, a large protease complex with broad specificity involved in protein degradation.</text>
</comment>
<dbReference type="EC" id="3.4.25.1" evidence="9"/>
<name>A0A5E4LN24_9ARCH</name>
<reference evidence="11 12" key="1">
    <citation type="submission" date="2019-08" db="EMBL/GenBank/DDBJ databases">
        <authorList>
            <person name="Vazquez-Campos X."/>
        </authorList>
    </citation>
    <scope>NUCLEOTIDE SEQUENCE [LARGE SCALE GENOMIC DNA]</scope>
    <source>
        <strain evidence="11">LFW-283_2</strain>
    </source>
</reference>
<comment type="catalytic activity">
    <reaction evidence="1 9">
        <text>Cleavage of peptide bonds with very broad specificity.</text>
        <dbReference type="EC" id="3.4.25.1"/>
    </reaction>
</comment>
<dbReference type="Gene3D" id="3.60.20.10">
    <property type="entry name" value="Glutamine Phosphoribosylpyrophosphate, subunit 1, domain 1"/>
    <property type="match status" value="1"/>
</dbReference>
<dbReference type="InterPro" id="IPR023333">
    <property type="entry name" value="Proteasome_suB-type"/>
</dbReference>
<comment type="subunit">
    <text evidence="9">The 20S proteasome core is composed of 14 alpha and 14 beta subunits that assemble into four stacked heptameric rings, resulting in a barrel-shaped structure. The two inner rings, each composed of seven catalytic beta subunits, are sandwiched by two outer rings, each composed of seven alpha subunits. The catalytic chamber with the active sites is on the inside of the barrel. Has a gated structure, the ends of the cylinder being occluded by the N-termini of the alpha-subunits. Is capped at one or both ends by the proteasome regulatory ATPase, PAN.</text>
</comment>
<comment type="subcellular location">
    <subcellularLocation>
        <location evidence="9">Cytoplasm</location>
    </subcellularLocation>
</comment>